<proteinExistence type="predicted"/>
<dbReference type="Proteomes" id="UP000783686">
    <property type="component" value="Unassembled WGS sequence"/>
</dbReference>
<keyword evidence="1" id="KW-0812">Transmembrane</keyword>
<dbReference type="Proteomes" id="UP000614601">
    <property type="component" value="Unassembled WGS sequence"/>
</dbReference>
<dbReference type="OrthoDB" id="10529565at2759"/>
<organism evidence="2 3">
    <name type="scientific">Bursaphelenchus okinawaensis</name>
    <dbReference type="NCBI Taxonomy" id="465554"/>
    <lineage>
        <taxon>Eukaryota</taxon>
        <taxon>Metazoa</taxon>
        <taxon>Ecdysozoa</taxon>
        <taxon>Nematoda</taxon>
        <taxon>Chromadorea</taxon>
        <taxon>Rhabditida</taxon>
        <taxon>Tylenchina</taxon>
        <taxon>Tylenchomorpha</taxon>
        <taxon>Aphelenchoidea</taxon>
        <taxon>Aphelenchoididae</taxon>
        <taxon>Bursaphelenchus</taxon>
    </lineage>
</organism>
<protein>
    <submittedName>
        <fullName evidence="2">Uncharacterized protein</fullName>
    </submittedName>
</protein>
<feature type="transmembrane region" description="Helical" evidence="1">
    <location>
        <begin position="28"/>
        <end position="46"/>
    </location>
</feature>
<sequence length="321" mass="37154">MVRISLRNDLKQKLSKYASKLYKITKQLRWVLVLVSAVTILFYLFLMNRQEFKMLIVDPDCLKKIESNLPCAAPVTVALIHKNTSIEDLFTKADYVMNPAEDFSTIIEFKPRLNSFDSKISAKLLPRFVIKDHVNVLFNRDGALKSVDVSLPADFNQFKRFWNCGTLVHCKQVNTGLEDSSFAYEKLRERGDLFGAQIFIIANTSKLWYNTCLLPSQINVGINSEQFSEYLQHDFSQHFIVTQVYGKRESSMQMNIEVENVKVVLNVLYKNSEKERKYVVEDSKTMFIPNYLNLCTANANNVAVYVPCDVMKDKWVFEPVY</sequence>
<name>A0A811L5V1_9BILA</name>
<gene>
    <name evidence="2" type="ORF">BOKJ2_LOCUS10267</name>
</gene>
<keyword evidence="3" id="KW-1185">Reference proteome</keyword>
<accession>A0A811L5V1</accession>
<dbReference type="EMBL" id="CAJFCW020000005">
    <property type="protein sequence ID" value="CAG9118039.1"/>
    <property type="molecule type" value="Genomic_DNA"/>
</dbReference>
<keyword evidence="1" id="KW-1133">Transmembrane helix</keyword>
<comment type="caution">
    <text evidence="2">The sequence shown here is derived from an EMBL/GenBank/DDBJ whole genome shotgun (WGS) entry which is preliminary data.</text>
</comment>
<evidence type="ECO:0000256" key="1">
    <source>
        <dbReference type="SAM" id="Phobius"/>
    </source>
</evidence>
<dbReference type="AlphaFoldDB" id="A0A811L5V1"/>
<evidence type="ECO:0000313" key="2">
    <source>
        <dbReference type="EMBL" id="CAD5223497.1"/>
    </source>
</evidence>
<dbReference type="EMBL" id="CAJFDH010000005">
    <property type="protein sequence ID" value="CAD5223497.1"/>
    <property type="molecule type" value="Genomic_DNA"/>
</dbReference>
<reference evidence="2" key="1">
    <citation type="submission" date="2020-09" db="EMBL/GenBank/DDBJ databases">
        <authorList>
            <person name="Kikuchi T."/>
        </authorList>
    </citation>
    <scope>NUCLEOTIDE SEQUENCE</scope>
    <source>
        <strain evidence="2">SH1</strain>
    </source>
</reference>
<evidence type="ECO:0000313" key="3">
    <source>
        <dbReference type="Proteomes" id="UP000614601"/>
    </source>
</evidence>
<keyword evidence="1" id="KW-0472">Membrane</keyword>